<dbReference type="AlphaFoldDB" id="A0A951QFG4"/>
<dbReference type="InterPro" id="IPR017894">
    <property type="entry name" value="HTH_IS21_transposase_type"/>
</dbReference>
<reference evidence="2" key="1">
    <citation type="submission" date="2021-05" db="EMBL/GenBank/DDBJ databases">
        <authorList>
            <person name="Pietrasiak N."/>
            <person name="Ward R."/>
            <person name="Stajich J.E."/>
            <person name="Kurbessoian T."/>
        </authorList>
    </citation>
    <scope>NUCLEOTIDE SEQUENCE</scope>
    <source>
        <strain evidence="2">UHER 2000/2452</strain>
    </source>
</reference>
<evidence type="ECO:0000313" key="2">
    <source>
        <dbReference type="EMBL" id="MBW4661952.1"/>
    </source>
</evidence>
<reference evidence="2" key="2">
    <citation type="journal article" date="2022" name="Microbiol. Resour. Announc.">
        <title>Metagenome Sequencing to Explore Phylogenomics of Terrestrial Cyanobacteria.</title>
        <authorList>
            <person name="Ward R.D."/>
            <person name="Stajich J.E."/>
            <person name="Johansen J.R."/>
            <person name="Huntemann M."/>
            <person name="Clum A."/>
            <person name="Foster B."/>
            <person name="Foster B."/>
            <person name="Roux S."/>
            <person name="Palaniappan K."/>
            <person name="Varghese N."/>
            <person name="Mukherjee S."/>
            <person name="Reddy T.B.K."/>
            <person name="Daum C."/>
            <person name="Copeland A."/>
            <person name="Chen I.A."/>
            <person name="Ivanova N.N."/>
            <person name="Kyrpides N.C."/>
            <person name="Shapiro N."/>
            <person name="Eloe-Fadrosh E.A."/>
            <person name="Pietrasiak N."/>
        </authorList>
    </citation>
    <scope>NUCLEOTIDE SEQUENCE</scope>
    <source>
        <strain evidence="2">UHER 2000/2452</strain>
    </source>
</reference>
<proteinExistence type="predicted"/>
<comment type="caution">
    <text evidence="2">The sequence shown here is derived from an EMBL/GenBank/DDBJ whole genome shotgun (WGS) entry which is preliminary data.</text>
</comment>
<feature type="domain" description="HTH IS21-type" evidence="1">
    <location>
        <begin position="62"/>
        <end position="126"/>
    </location>
</feature>
<dbReference type="Gene3D" id="1.10.10.60">
    <property type="entry name" value="Homeodomain-like"/>
    <property type="match status" value="1"/>
</dbReference>
<dbReference type="PANTHER" id="PTHR33498">
    <property type="entry name" value="TRANSPOSASE FOR INSERTION SEQUENCE ELEMENT IS1557"/>
    <property type="match status" value="1"/>
</dbReference>
<dbReference type="EMBL" id="JAHHHD010000051">
    <property type="protein sequence ID" value="MBW4661952.1"/>
    <property type="molecule type" value="Genomic_DNA"/>
</dbReference>
<accession>A0A951QFG4</accession>
<evidence type="ECO:0000313" key="3">
    <source>
        <dbReference type="Proteomes" id="UP000757435"/>
    </source>
</evidence>
<dbReference type="InterPro" id="IPR002560">
    <property type="entry name" value="Transposase_DDE"/>
</dbReference>
<organism evidence="2 3">
    <name type="scientific">Drouetiella hepatica Uher 2000/2452</name>
    <dbReference type="NCBI Taxonomy" id="904376"/>
    <lineage>
        <taxon>Bacteria</taxon>
        <taxon>Bacillati</taxon>
        <taxon>Cyanobacteriota</taxon>
        <taxon>Cyanophyceae</taxon>
        <taxon>Oculatellales</taxon>
        <taxon>Oculatellaceae</taxon>
        <taxon>Drouetiella</taxon>
    </lineage>
</organism>
<dbReference type="PROSITE" id="PS50531">
    <property type="entry name" value="HTH_IS21"/>
    <property type="match status" value="1"/>
</dbReference>
<gene>
    <name evidence="2" type="ORF">KME15_25080</name>
</gene>
<evidence type="ECO:0000259" key="1">
    <source>
        <dbReference type="PROSITE" id="PS50531"/>
    </source>
</evidence>
<dbReference type="InterPro" id="IPR047951">
    <property type="entry name" value="Transpos_ISL3"/>
</dbReference>
<dbReference type="PANTHER" id="PTHR33498:SF1">
    <property type="entry name" value="TRANSPOSASE FOR INSERTION SEQUENCE ELEMENT IS1557"/>
    <property type="match status" value="1"/>
</dbReference>
<dbReference type="Proteomes" id="UP000757435">
    <property type="component" value="Unassembled WGS sequence"/>
</dbReference>
<dbReference type="Pfam" id="PF01610">
    <property type="entry name" value="DDE_Tnp_ISL3"/>
    <property type="match status" value="1"/>
</dbReference>
<name>A0A951QFG4_9CYAN</name>
<protein>
    <submittedName>
        <fullName evidence="2">Transposase</fullName>
    </submittedName>
</protein>
<sequence>MADRFRLLQNLAEVLERFLATQTPALKAVDMAYQQELRQIPLPTPPTARQQQAEQRRAGRLERYEQIHRLRQQGVMVSDIAHHLGMGERTVSRFLATPQFLEWQPHPCHARSSGLDPYKPYLIEQWNAGYRQVKQLFTQLQQQGYRGSYPTVARYTHQLRQAQRQQLNDQSGRGIAPLVKGIQLPPPLTARRATWLILQRPEQRHDEDKEIIRRLQAQHSDIATAITLSRCFAEIVRQRQPKQFDVWLKQATSSSLTQFQRFARSLQEDYEAVKAGVTLATSNGQVEGQVNRLKMLKRQMYGRAGFDLLRRRVLFAS</sequence>